<dbReference type="AlphaFoldDB" id="A0A3E1RA60"/>
<dbReference type="InterPro" id="IPR001763">
    <property type="entry name" value="Rhodanese-like_dom"/>
</dbReference>
<dbReference type="PROSITE" id="PS50206">
    <property type="entry name" value="RHODANESE_3"/>
    <property type="match status" value="1"/>
</dbReference>
<keyword evidence="1" id="KW-0560">Oxidoreductase</keyword>
<comment type="caution">
    <text evidence="4">The sequence shown here is derived from an EMBL/GenBank/DDBJ whole genome shotgun (WGS) entry which is preliminary data.</text>
</comment>
<dbReference type="PANTHER" id="PTHR43333">
    <property type="entry name" value="2-HACID_DH_C DOMAIN-CONTAINING PROTEIN"/>
    <property type="match status" value="1"/>
</dbReference>
<sequence length="306" mass="33060">MHITFCCAATDAEPWLQDLRGALPGADISLWQPGAAPADYGIVWQPPQAFFDQQPQLRAAFNIGAGVDALLRLNIAPATVLVRLDDAGMAVQMAEYVCHALIRHYREFAGYAADQQAATWQQREIAPRSAMPVGIMGLGVLGARVAQAVAQFGFPVNGWSRTPKTIPGVRCYSGAGGFHEFLAATRVLVSVLPATPQTRDLINRDTLSRLQSGAYLINVARGAHLVEDDLLALLESGHMAGATLDVFRTEPLPVAHPFWTHPRVTVTPHTAALTVRGESIAQIVGKIQAMQRGEAVRGLVDRQRGY</sequence>
<protein>
    <submittedName>
        <fullName evidence="4">Glyoxylate/hydroxypyruvate reductase A</fullName>
    </submittedName>
</protein>
<evidence type="ECO:0000259" key="3">
    <source>
        <dbReference type="PROSITE" id="PS50206"/>
    </source>
</evidence>
<dbReference type="RefSeq" id="WP_117178328.1">
    <property type="nucleotide sequence ID" value="NZ_QFZK01000009.1"/>
</dbReference>
<evidence type="ECO:0000256" key="2">
    <source>
        <dbReference type="ARBA" id="ARBA00023027"/>
    </source>
</evidence>
<evidence type="ECO:0000313" key="5">
    <source>
        <dbReference type="Proteomes" id="UP000260665"/>
    </source>
</evidence>
<dbReference type="GO" id="GO:0016616">
    <property type="term" value="F:oxidoreductase activity, acting on the CH-OH group of donors, NAD or NADP as acceptor"/>
    <property type="evidence" value="ECO:0007669"/>
    <property type="project" value="UniProtKB-ARBA"/>
</dbReference>
<name>A0A3E1RA60_9BURK</name>
<keyword evidence="4" id="KW-0670">Pyruvate</keyword>
<dbReference type="InterPro" id="IPR036291">
    <property type="entry name" value="NAD(P)-bd_dom_sf"/>
</dbReference>
<dbReference type="Pfam" id="PF02826">
    <property type="entry name" value="2-Hacid_dh_C"/>
    <property type="match status" value="1"/>
</dbReference>
<feature type="domain" description="Rhodanese" evidence="3">
    <location>
        <begin position="139"/>
        <end position="190"/>
    </location>
</feature>
<keyword evidence="5" id="KW-1185">Reference proteome</keyword>
<dbReference type="OrthoDB" id="9787219at2"/>
<dbReference type="EMBL" id="QFZK01000009">
    <property type="protein sequence ID" value="RFO96153.1"/>
    <property type="molecule type" value="Genomic_DNA"/>
</dbReference>
<dbReference type="InterPro" id="IPR006140">
    <property type="entry name" value="D-isomer_DH_NAD-bd"/>
</dbReference>
<keyword evidence="2" id="KW-0520">NAD</keyword>
<reference evidence="4 5" key="1">
    <citation type="submission" date="2018-05" db="EMBL/GenBank/DDBJ databases">
        <title>Rhodoferax soyangensis sp.nov., isolated from an oligotrophic freshwater lake.</title>
        <authorList>
            <person name="Park M."/>
        </authorList>
    </citation>
    <scope>NUCLEOTIDE SEQUENCE [LARGE SCALE GENOMIC DNA]</scope>
    <source>
        <strain evidence="4 5">IMCC26218</strain>
    </source>
</reference>
<dbReference type="Proteomes" id="UP000260665">
    <property type="component" value="Unassembled WGS sequence"/>
</dbReference>
<proteinExistence type="predicted"/>
<dbReference type="Gene3D" id="3.40.50.720">
    <property type="entry name" value="NAD(P)-binding Rossmann-like Domain"/>
    <property type="match status" value="2"/>
</dbReference>
<evidence type="ECO:0000256" key="1">
    <source>
        <dbReference type="ARBA" id="ARBA00023002"/>
    </source>
</evidence>
<gene>
    <name evidence="4" type="ORF">DIC66_14195</name>
</gene>
<accession>A0A3E1RA60</accession>
<dbReference type="InterPro" id="IPR029753">
    <property type="entry name" value="D-isomer_DH_CS"/>
</dbReference>
<dbReference type="PROSITE" id="PS00671">
    <property type="entry name" value="D_2_HYDROXYACID_DH_3"/>
    <property type="match status" value="1"/>
</dbReference>
<evidence type="ECO:0000313" key="4">
    <source>
        <dbReference type="EMBL" id="RFO96153.1"/>
    </source>
</evidence>
<organism evidence="4 5">
    <name type="scientific">Rhodoferax lacus</name>
    <dbReference type="NCBI Taxonomy" id="2184758"/>
    <lineage>
        <taxon>Bacteria</taxon>
        <taxon>Pseudomonadati</taxon>
        <taxon>Pseudomonadota</taxon>
        <taxon>Betaproteobacteria</taxon>
        <taxon>Burkholderiales</taxon>
        <taxon>Comamonadaceae</taxon>
        <taxon>Rhodoferax</taxon>
    </lineage>
</organism>
<dbReference type="CDD" id="cd12164">
    <property type="entry name" value="GDH_like_2"/>
    <property type="match status" value="1"/>
</dbReference>
<dbReference type="PANTHER" id="PTHR43333:SF1">
    <property type="entry name" value="D-ISOMER SPECIFIC 2-HYDROXYACID DEHYDROGENASE NAD-BINDING DOMAIN-CONTAINING PROTEIN"/>
    <property type="match status" value="1"/>
</dbReference>
<dbReference type="SUPFAM" id="SSF51735">
    <property type="entry name" value="NAD(P)-binding Rossmann-fold domains"/>
    <property type="match status" value="1"/>
</dbReference>
<dbReference type="GO" id="GO:0051287">
    <property type="term" value="F:NAD binding"/>
    <property type="evidence" value="ECO:0007669"/>
    <property type="project" value="InterPro"/>
</dbReference>